<feature type="transmembrane region" description="Helical" evidence="9">
    <location>
        <begin position="309"/>
        <end position="329"/>
    </location>
</feature>
<dbReference type="PATRIC" id="fig|294.132.peg.2486"/>
<accession>A0A0F4TM27</accession>
<keyword evidence="9" id="KW-0812">Transmembrane</keyword>
<evidence type="ECO:0000313" key="12">
    <source>
        <dbReference type="Proteomes" id="UP000033588"/>
    </source>
</evidence>
<sequence length="615" mass="68424">MTKHTHTQCLSNNWILDPEFAYKLIGCLSIAFVLGVLGAVAMYFYASVMSETSEYRKNFNNGYTQSRDFFEKNEMLLAGMIKGVDFVPGSAAPASASERKSFYLESLSALDGRKGILNLSAQMRQELRESNVNIIYMDRAAGVARYVLNSGTNRGNKLKEVFEQLQGVDWAKNVGSGLQVFQLGTGSEKKSYIFESFSPRLMPNAWLGLEIPHARVQESIMSEMTAAPELGVKYLILDKGGRVVSGVPEPDPGKRGSSDFLNALSSKGDGFESYGAPVFKLSLKKELGGGQRWIVYYASYDDVLWRMRYSVVFGCLVFLASVVSAYIIMRYVRRAVFLPAQEQAVQLLEREEFNRTMLKLAPVGICVFSRKSGELLVQSEKAKAMLASYVEMGGCRATLRDFFMSIQFTDGEVPYRTGVTTFTTNENTPRYIHVSLAELQYNEQPVLFCSFVDDSERRNAELMLASAKEAADEANAAKSTFLAMMSHEIRTPLYGVLGTLELLANTTLLPPQRGYLNTIEHSSSNLLHIIDDILDFSKIEASQLALESGQFNLIELAQDVARSFVSLARKKGVELYCCPQPDLPLLLGDRNRLQQVLNNLLSNAVKFTDSGKIVI</sequence>
<comment type="catalytic activity">
    <reaction evidence="1">
        <text>ATP + protein L-histidine = ADP + protein N-phospho-L-histidine.</text>
        <dbReference type="EC" id="2.7.13.3"/>
    </reaction>
</comment>
<dbReference type="PANTHER" id="PTHR43047">
    <property type="entry name" value="TWO-COMPONENT HISTIDINE PROTEIN KINASE"/>
    <property type="match status" value="1"/>
</dbReference>
<reference evidence="11 12" key="1">
    <citation type="submission" date="2015-03" db="EMBL/GenBank/DDBJ databases">
        <title>Comparative genomics of Pseudomonas insights into diversity of traits involved in vanlence and defense.</title>
        <authorList>
            <person name="Qin Y."/>
        </authorList>
    </citation>
    <scope>NUCLEOTIDE SEQUENCE [LARGE SCALE GENOMIC DNA]</scope>
    <source>
        <strain evidence="11 12">C8</strain>
    </source>
</reference>
<dbReference type="SMART" id="SM00388">
    <property type="entry name" value="HisKA"/>
    <property type="match status" value="1"/>
</dbReference>
<dbReference type="PANTHER" id="PTHR43047:SF78">
    <property type="entry name" value="SENSORY_REGULATORY PROTEIN RPFC"/>
    <property type="match status" value="1"/>
</dbReference>
<dbReference type="CDD" id="cd00082">
    <property type="entry name" value="HisKA"/>
    <property type="match status" value="1"/>
</dbReference>
<dbReference type="EMBL" id="LACC01000021">
    <property type="protein sequence ID" value="KJZ44452.1"/>
    <property type="molecule type" value="Genomic_DNA"/>
</dbReference>
<evidence type="ECO:0000256" key="3">
    <source>
        <dbReference type="ARBA" id="ARBA00022553"/>
    </source>
</evidence>
<keyword evidence="5" id="KW-0547">Nucleotide-binding</keyword>
<dbReference type="InterPro" id="IPR005467">
    <property type="entry name" value="His_kinase_dom"/>
</dbReference>
<feature type="domain" description="Histidine kinase" evidence="10">
    <location>
        <begin position="484"/>
        <end position="615"/>
    </location>
</feature>
<keyword evidence="7" id="KW-0067">ATP-binding</keyword>
<evidence type="ECO:0000259" key="10">
    <source>
        <dbReference type="PROSITE" id="PS50109"/>
    </source>
</evidence>
<keyword evidence="4" id="KW-0808">Transferase</keyword>
<dbReference type="Gene3D" id="1.10.287.130">
    <property type="match status" value="1"/>
</dbReference>
<evidence type="ECO:0000256" key="4">
    <source>
        <dbReference type="ARBA" id="ARBA00022679"/>
    </source>
</evidence>
<proteinExistence type="predicted"/>
<dbReference type="SUPFAM" id="SSF47384">
    <property type="entry name" value="Homodimeric domain of signal transducing histidine kinase"/>
    <property type="match status" value="1"/>
</dbReference>
<keyword evidence="9" id="KW-0472">Membrane</keyword>
<keyword evidence="9" id="KW-1133">Transmembrane helix</keyword>
<evidence type="ECO:0000313" key="11">
    <source>
        <dbReference type="EMBL" id="KJZ44452.1"/>
    </source>
</evidence>
<keyword evidence="6" id="KW-0418">Kinase</keyword>
<dbReference type="GO" id="GO:0000155">
    <property type="term" value="F:phosphorelay sensor kinase activity"/>
    <property type="evidence" value="ECO:0007669"/>
    <property type="project" value="InterPro"/>
</dbReference>
<evidence type="ECO:0000256" key="5">
    <source>
        <dbReference type="ARBA" id="ARBA00022741"/>
    </source>
</evidence>
<dbReference type="SUPFAM" id="SSF55874">
    <property type="entry name" value="ATPase domain of HSP90 chaperone/DNA topoisomerase II/histidine kinase"/>
    <property type="match status" value="1"/>
</dbReference>
<evidence type="ECO:0000256" key="1">
    <source>
        <dbReference type="ARBA" id="ARBA00000085"/>
    </source>
</evidence>
<protein>
    <recommendedName>
        <fullName evidence="2">histidine kinase</fullName>
        <ecNumber evidence="2">2.7.13.3</ecNumber>
    </recommendedName>
</protein>
<evidence type="ECO:0000256" key="7">
    <source>
        <dbReference type="ARBA" id="ARBA00022840"/>
    </source>
</evidence>
<organism evidence="11 12">
    <name type="scientific">Pseudomonas fluorescens</name>
    <dbReference type="NCBI Taxonomy" id="294"/>
    <lineage>
        <taxon>Bacteria</taxon>
        <taxon>Pseudomonadati</taxon>
        <taxon>Pseudomonadota</taxon>
        <taxon>Gammaproteobacteria</taxon>
        <taxon>Pseudomonadales</taxon>
        <taxon>Pseudomonadaceae</taxon>
        <taxon>Pseudomonas</taxon>
    </lineage>
</organism>
<evidence type="ECO:0000256" key="9">
    <source>
        <dbReference type="SAM" id="Phobius"/>
    </source>
</evidence>
<dbReference type="PROSITE" id="PS50109">
    <property type="entry name" value="HIS_KIN"/>
    <property type="match status" value="1"/>
</dbReference>
<evidence type="ECO:0000256" key="8">
    <source>
        <dbReference type="ARBA" id="ARBA00023012"/>
    </source>
</evidence>
<evidence type="ECO:0000256" key="6">
    <source>
        <dbReference type="ARBA" id="ARBA00022777"/>
    </source>
</evidence>
<keyword evidence="3" id="KW-0597">Phosphoprotein</keyword>
<dbReference type="InterPro" id="IPR036097">
    <property type="entry name" value="HisK_dim/P_sf"/>
</dbReference>
<gene>
    <name evidence="11" type="ORF">VC35_16595</name>
</gene>
<dbReference type="InterPro" id="IPR036890">
    <property type="entry name" value="HATPase_C_sf"/>
</dbReference>
<feature type="non-terminal residue" evidence="11">
    <location>
        <position position="615"/>
    </location>
</feature>
<dbReference type="EC" id="2.7.13.3" evidence="2"/>
<keyword evidence="8" id="KW-0902">Two-component regulatory system</keyword>
<dbReference type="GO" id="GO:0005524">
    <property type="term" value="F:ATP binding"/>
    <property type="evidence" value="ECO:0007669"/>
    <property type="project" value="UniProtKB-KW"/>
</dbReference>
<name>A0A0F4TM27_PSEFL</name>
<dbReference type="InterPro" id="IPR003661">
    <property type="entry name" value="HisK_dim/P_dom"/>
</dbReference>
<dbReference type="RefSeq" id="WP_046041574.1">
    <property type="nucleotide sequence ID" value="NZ_LACC01000021.1"/>
</dbReference>
<dbReference type="FunFam" id="1.10.287.130:FF:000002">
    <property type="entry name" value="Two-component osmosensing histidine kinase"/>
    <property type="match status" value="1"/>
</dbReference>
<feature type="transmembrane region" description="Helical" evidence="9">
    <location>
        <begin position="20"/>
        <end position="46"/>
    </location>
</feature>
<dbReference type="Proteomes" id="UP000033588">
    <property type="component" value="Unassembled WGS sequence"/>
</dbReference>
<comment type="caution">
    <text evidence="11">The sequence shown here is derived from an EMBL/GenBank/DDBJ whole genome shotgun (WGS) entry which is preliminary data.</text>
</comment>
<dbReference type="AlphaFoldDB" id="A0A0F4TM27"/>
<dbReference type="Gene3D" id="3.30.565.10">
    <property type="entry name" value="Histidine kinase-like ATPase, C-terminal domain"/>
    <property type="match status" value="1"/>
</dbReference>
<dbReference type="Pfam" id="PF00512">
    <property type="entry name" value="HisKA"/>
    <property type="match status" value="1"/>
</dbReference>
<evidence type="ECO:0000256" key="2">
    <source>
        <dbReference type="ARBA" id="ARBA00012438"/>
    </source>
</evidence>